<accession>A0A2I2Y8T4</accession>
<dbReference type="InParanoid" id="A0A2I2Y8T4"/>
<name>A0A2I2Y8T4_GORGO</name>
<reference evidence="2" key="3">
    <citation type="submission" date="2025-08" db="UniProtKB">
        <authorList>
            <consortium name="Ensembl"/>
        </authorList>
    </citation>
    <scope>IDENTIFICATION</scope>
</reference>
<feature type="region of interest" description="Disordered" evidence="1">
    <location>
        <begin position="35"/>
        <end position="66"/>
    </location>
</feature>
<dbReference type="Ensembl" id="ENSGGOT00000061275.1">
    <property type="protein sequence ID" value="ENSGGOP00000031331.1"/>
    <property type="gene ID" value="ENSGGOG00000044042.1"/>
</dbReference>
<evidence type="ECO:0000256" key="1">
    <source>
        <dbReference type="SAM" id="MobiDB-lite"/>
    </source>
</evidence>
<dbReference type="STRING" id="9593.ENSGGOP00000031331"/>
<reference evidence="2 3" key="2">
    <citation type="journal article" date="2012" name="Nature">
        <title>Insights into hominid evolution from the gorilla genome sequence.</title>
        <authorList>
            <person name="Scally A."/>
            <person name="Dutheil J.Y."/>
            <person name="Hillier L.W."/>
            <person name="Jordan G.E."/>
            <person name="Goodhead I."/>
            <person name="Herrero J."/>
            <person name="Hobolth A."/>
            <person name="Lappalainen T."/>
            <person name="Mailund T."/>
            <person name="Marques-Bonet T."/>
            <person name="McCarthy S."/>
            <person name="Montgomery S.H."/>
            <person name="Schwalie P.C."/>
            <person name="Tang Y.A."/>
            <person name="Ward M.C."/>
            <person name="Xue Y."/>
            <person name="Yngvadottir B."/>
            <person name="Alkan C."/>
            <person name="Andersen L.N."/>
            <person name="Ayub Q."/>
            <person name="Ball E.V."/>
            <person name="Beal K."/>
            <person name="Bradley B.J."/>
            <person name="Chen Y."/>
            <person name="Clee C.M."/>
            <person name="Fitzgerald S."/>
            <person name="Graves T.A."/>
            <person name="Gu Y."/>
            <person name="Heath P."/>
            <person name="Heger A."/>
            <person name="Karakoc E."/>
            <person name="Kolb-Kokocinski A."/>
            <person name="Laird G.K."/>
            <person name="Lunter G."/>
            <person name="Meader S."/>
            <person name="Mort M."/>
            <person name="Mullikin J.C."/>
            <person name="Munch K."/>
            <person name="O'Connor T.D."/>
            <person name="Phillips A.D."/>
            <person name="Prado-Martinez J."/>
            <person name="Rogers A.S."/>
            <person name="Sajjadian S."/>
            <person name="Schmidt D."/>
            <person name="Shaw K."/>
            <person name="Simpson J.T."/>
            <person name="Stenson P.D."/>
            <person name="Turner D.J."/>
            <person name="Vigilant L."/>
            <person name="Vilella A.J."/>
            <person name="Whitener W."/>
            <person name="Zhu B."/>
            <person name="Cooper D.N."/>
            <person name="de Jong P."/>
            <person name="Dermitzakis E.T."/>
            <person name="Eichler E.E."/>
            <person name="Flicek P."/>
            <person name="Goldman N."/>
            <person name="Mundy N.I."/>
            <person name="Ning Z."/>
            <person name="Odom D.T."/>
            <person name="Ponting C.P."/>
            <person name="Quail M.A."/>
            <person name="Ryder O.A."/>
            <person name="Searle S.M."/>
            <person name="Warren W.C."/>
            <person name="Wilson R.K."/>
            <person name="Schierup M.H."/>
            <person name="Rogers J."/>
            <person name="Tyler-Smith C."/>
            <person name="Durbin R."/>
        </authorList>
    </citation>
    <scope>NUCLEOTIDE SEQUENCE [LARGE SCALE GENOMIC DNA]</scope>
</reference>
<organism evidence="2 3">
    <name type="scientific">Gorilla gorilla gorilla</name>
    <name type="common">Western lowland gorilla</name>
    <dbReference type="NCBI Taxonomy" id="9595"/>
    <lineage>
        <taxon>Eukaryota</taxon>
        <taxon>Metazoa</taxon>
        <taxon>Chordata</taxon>
        <taxon>Craniata</taxon>
        <taxon>Vertebrata</taxon>
        <taxon>Euteleostomi</taxon>
        <taxon>Mammalia</taxon>
        <taxon>Eutheria</taxon>
        <taxon>Euarchontoglires</taxon>
        <taxon>Primates</taxon>
        <taxon>Haplorrhini</taxon>
        <taxon>Catarrhini</taxon>
        <taxon>Hominidae</taxon>
        <taxon>Gorilla</taxon>
    </lineage>
</organism>
<evidence type="ECO:0000313" key="3">
    <source>
        <dbReference type="Proteomes" id="UP000001519"/>
    </source>
</evidence>
<proteinExistence type="predicted"/>
<protein>
    <submittedName>
        <fullName evidence="2">Uncharacterized protein</fullName>
    </submittedName>
</protein>
<keyword evidence="3" id="KW-1185">Reference proteome</keyword>
<dbReference type="EMBL" id="CABD030128347">
    <property type="status" value="NOT_ANNOTATED_CDS"/>
    <property type="molecule type" value="Genomic_DNA"/>
</dbReference>
<dbReference type="Proteomes" id="UP000001519">
    <property type="component" value="Chromosome X"/>
</dbReference>
<dbReference type="AlphaFoldDB" id="A0A2I2Y8T4"/>
<reference evidence="3" key="1">
    <citation type="submission" date="2011-05" db="EMBL/GenBank/DDBJ databases">
        <title>Insights into the evolution of the great apes provided by the gorilla genome.</title>
        <authorList>
            <person name="Scally A."/>
        </authorList>
    </citation>
    <scope>NUCLEOTIDE SEQUENCE [LARGE SCALE GENOMIC DNA]</scope>
</reference>
<evidence type="ECO:0000313" key="2">
    <source>
        <dbReference type="Ensembl" id="ENSGGOP00000031331.1"/>
    </source>
</evidence>
<sequence>MYTIINGPSKLVAQRRTGLTQQQVKGQLQELLKSRQPAPPTLQPQRAQPFAQPLGPWPLSKIQPLS</sequence>
<reference evidence="2" key="4">
    <citation type="submission" date="2025-09" db="UniProtKB">
        <authorList>
            <consortium name="Ensembl"/>
        </authorList>
    </citation>
    <scope>IDENTIFICATION</scope>
</reference>
<dbReference type="GeneTree" id="ENSGT00930000152318"/>